<dbReference type="SUPFAM" id="SSF88723">
    <property type="entry name" value="PIN domain-like"/>
    <property type="match status" value="1"/>
</dbReference>
<accession>A0A1F7JHJ1</accession>
<dbReference type="InterPro" id="IPR029060">
    <property type="entry name" value="PIN-like_dom_sf"/>
</dbReference>
<protein>
    <recommendedName>
        <fullName evidence="3">PIN domain-containing protein</fullName>
    </recommendedName>
</protein>
<sequence>MTPTTEELSYKTNTSPLILIDSQTIQFSADKNRSKSQAFLDLFEQLKKQGYELGISEITVAENLHGLYGKSRMASYAHLSQFIKKIISENVLSSAAEIGGLYRDEGYQIGLIDKIIAATAFLEKGFILTNNHKDFPSPFFESVEYFPVRFQISGKYPGTTDIVLYKMRYDLITRRIEEKVRANS</sequence>
<comment type="caution">
    <text evidence="1">The sequence shown here is derived from an EMBL/GenBank/DDBJ whole genome shotgun (WGS) entry which is preliminary data.</text>
</comment>
<dbReference type="Proteomes" id="UP000178486">
    <property type="component" value="Unassembled WGS sequence"/>
</dbReference>
<dbReference type="Gene3D" id="3.40.50.1010">
    <property type="entry name" value="5'-nuclease"/>
    <property type="match status" value="1"/>
</dbReference>
<evidence type="ECO:0000313" key="1">
    <source>
        <dbReference type="EMBL" id="OGK55056.1"/>
    </source>
</evidence>
<proteinExistence type="predicted"/>
<gene>
    <name evidence="1" type="ORF">A3B56_03140</name>
</gene>
<dbReference type="EMBL" id="MGAU01000023">
    <property type="protein sequence ID" value="OGK55056.1"/>
    <property type="molecule type" value="Genomic_DNA"/>
</dbReference>
<evidence type="ECO:0000313" key="2">
    <source>
        <dbReference type="Proteomes" id="UP000178486"/>
    </source>
</evidence>
<dbReference type="AlphaFoldDB" id="A0A1F7JHJ1"/>
<name>A0A1F7JHJ1_9BACT</name>
<organism evidence="1 2">
    <name type="scientific">Candidatus Roizmanbacteria bacterium RIFCSPLOWO2_01_FULL_45_11</name>
    <dbReference type="NCBI Taxonomy" id="1802070"/>
    <lineage>
        <taxon>Bacteria</taxon>
        <taxon>Candidatus Roizmaniibacteriota</taxon>
    </lineage>
</organism>
<evidence type="ECO:0008006" key="3">
    <source>
        <dbReference type="Google" id="ProtNLM"/>
    </source>
</evidence>
<reference evidence="1 2" key="1">
    <citation type="journal article" date="2016" name="Nat. Commun.">
        <title>Thousands of microbial genomes shed light on interconnected biogeochemical processes in an aquifer system.</title>
        <authorList>
            <person name="Anantharaman K."/>
            <person name="Brown C.T."/>
            <person name="Hug L.A."/>
            <person name="Sharon I."/>
            <person name="Castelle C.J."/>
            <person name="Probst A.J."/>
            <person name="Thomas B.C."/>
            <person name="Singh A."/>
            <person name="Wilkins M.J."/>
            <person name="Karaoz U."/>
            <person name="Brodie E.L."/>
            <person name="Williams K.H."/>
            <person name="Hubbard S.S."/>
            <person name="Banfield J.F."/>
        </authorList>
    </citation>
    <scope>NUCLEOTIDE SEQUENCE [LARGE SCALE GENOMIC DNA]</scope>
</reference>